<reference evidence="2" key="1">
    <citation type="submission" date="2021-02" db="EMBL/GenBank/DDBJ databases">
        <authorList>
            <person name="Dougan E. K."/>
            <person name="Rhodes N."/>
            <person name="Thang M."/>
            <person name="Chan C."/>
        </authorList>
    </citation>
    <scope>NUCLEOTIDE SEQUENCE</scope>
</reference>
<evidence type="ECO:0000256" key="1">
    <source>
        <dbReference type="SAM" id="MobiDB-lite"/>
    </source>
</evidence>
<dbReference type="OrthoDB" id="260519at2759"/>
<feature type="compositionally biased region" description="Polar residues" evidence="1">
    <location>
        <begin position="59"/>
        <end position="76"/>
    </location>
</feature>
<dbReference type="Proteomes" id="UP000649617">
    <property type="component" value="Unassembled WGS sequence"/>
</dbReference>
<dbReference type="AlphaFoldDB" id="A0A812X6M1"/>
<evidence type="ECO:0000313" key="3">
    <source>
        <dbReference type="Proteomes" id="UP000649617"/>
    </source>
</evidence>
<accession>A0A812X6M1</accession>
<organism evidence="2 3">
    <name type="scientific">Symbiodinium pilosum</name>
    <name type="common">Dinoflagellate</name>
    <dbReference type="NCBI Taxonomy" id="2952"/>
    <lineage>
        <taxon>Eukaryota</taxon>
        <taxon>Sar</taxon>
        <taxon>Alveolata</taxon>
        <taxon>Dinophyceae</taxon>
        <taxon>Suessiales</taxon>
        <taxon>Symbiodiniaceae</taxon>
        <taxon>Symbiodinium</taxon>
    </lineage>
</organism>
<dbReference type="EMBL" id="CAJNIZ010045107">
    <property type="protein sequence ID" value="CAE7710746.1"/>
    <property type="molecule type" value="Genomic_DNA"/>
</dbReference>
<name>A0A812X6M1_SYMPI</name>
<feature type="non-terminal residue" evidence="2">
    <location>
        <position position="1"/>
    </location>
</feature>
<proteinExistence type="predicted"/>
<comment type="caution">
    <text evidence="2">The sequence shown here is derived from an EMBL/GenBank/DDBJ whole genome shotgun (WGS) entry which is preliminary data.</text>
</comment>
<keyword evidence="3" id="KW-1185">Reference proteome</keyword>
<gene>
    <name evidence="2" type="ORF">SPIL2461_LOCUS20145</name>
</gene>
<feature type="region of interest" description="Disordered" evidence="1">
    <location>
        <begin position="57"/>
        <end position="76"/>
    </location>
</feature>
<evidence type="ECO:0000313" key="2">
    <source>
        <dbReference type="EMBL" id="CAE7710746.1"/>
    </source>
</evidence>
<protein>
    <submittedName>
        <fullName evidence="2">Uncharacterized protein</fullName>
    </submittedName>
</protein>
<sequence>MPMMWGSRHRSRRRVGRRVDEGKTWITAELTDGKVPVPREPKGKEFTVLRGAIDKARNQRGQNRFGSSASTLSFNE</sequence>